<protein>
    <submittedName>
        <fullName evidence="1">Uncharacterized protein</fullName>
    </submittedName>
</protein>
<evidence type="ECO:0000313" key="2">
    <source>
        <dbReference type="Proteomes" id="UP000598820"/>
    </source>
</evidence>
<accession>A0A926Y0M6</accession>
<evidence type="ECO:0000313" key="1">
    <source>
        <dbReference type="EMBL" id="MBD2704409.1"/>
    </source>
</evidence>
<dbReference type="AlphaFoldDB" id="A0A926Y0M6"/>
<keyword evidence="2" id="KW-1185">Reference proteome</keyword>
<organism evidence="1 2">
    <name type="scientific">Spirosoma profusum</name>
    <dbReference type="NCBI Taxonomy" id="2771354"/>
    <lineage>
        <taxon>Bacteria</taxon>
        <taxon>Pseudomonadati</taxon>
        <taxon>Bacteroidota</taxon>
        <taxon>Cytophagia</taxon>
        <taxon>Cytophagales</taxon>
        <taxon>Cytophagaceae</taxon>
        <taxon>Spirosoma</taxon>
    </lineage>
</organism>
<gene>
    <name evidence="1" type="ORF">IC229_27460</name>
</gene>
<sequence>MASPIQTPIGITYNGKLTKEYILIPALQTSGLDDFIKVLTAVKTKQQVSYVEPFTKITIKDPGCDSTPNNKQLTFREKFWDPQPVEAYMSICYTDLYNTQFEETLNGGTQKPDLTGTPAEELVLEALIEAADNDLKRMFWLSNKAIIASNLTGGSAEVKNYNQVDGIWKRIKDAVTANLTPRYTISQNAATTTAGQVLPDGEAKKILRQVYRKQKRKLKAMKATDKRFLVTRSIYDNYSEELSGNDKLESSRAQLIDGTPTLKFEGILLEVLDVVDQALEEDFTFTNSGETTTTELHRVVLTVKDNLQLSVDTDERNPVAFDSWYERKDKKQYARADYELDTQIAREDLVSVAY</sequence>
<dbReference type="EMBL" id="JACWZY010000031">
    <property type="protein sequence ID" value="MBD2704409.1"/>
    <property type="molecule type" value="Genomic_DNA"/>
</dbReference>
<dbReference type="RefSeq" id="WP_190890960.1">
    <property type="nucleotide sequence ID" value="NZ_JACWZY010000031.1"/>
</dbReference>
<comment type="caution">
    <text evidence="1">The sequence shown here is derived from an EMBL/GenBank/DDBJ whole genome shotgun (WGS) entry which is preliminary data.</text>
</comment>
<proteinExistence type="predicted"/>
<name>A0A926Y0M6_9BACT</name>
<reference evidence="1" key="1">
    <citation type="submission" date="2020-09" db="EMBL/GenBank/DDBJ databases">
        <authorList>
            <person name="Kim M.K."/>
        </authorList>
    </citation>
    <scope>NUCLEOTIDE SEQUENCE</scope>
    <source>
        <strain evidence="1">BT702</strain>
    </source>
</reference>
<dbReference type="Proteomes" id="UP000598820">
    <property type="component" value="Unassembled WGS sequence"/>
</dbReference>